<sequence>MTETSALPAVVDIQAAIAPLPVLKGRRPDSPASDTDPVFATLARSERCGIYAGSFEGESAWERHSNGDEFVQVIAGETLLTILTDAGRAELRLGAGMVTMVPRGCWHKFQSPAGVTVLTMTPTPTDHSMAEDPRAP</sequence>
<proteinExistence type="predicted"/>
<dbReference type="Proteomes" id="UP000193200">
    <property type="component" value="Unassembled WGS sequence"/>
</dbReference>
<keyword evidence="3" id="KW-1185">Reference proteome</keyword>
<dbReference type="AlphaFoldDB" id="A0A1Y5TVJ5"/>
<dbReference type="InParanoid" id="A0A1Y5TVJ5"/>
<dbReference type="InterPro" id="IPR013096">
    <property type="entry name" value="Cupin_2"/>
</dbReference>
<dbReference type="SUPFAM" id="SSF51182">
    <property type="entry name" value="RmlC-like cupins"/>
    <property type="match status" value="1"/>
</dbReference>
<evidence type="ECO:0000313" key="2">
    <source>
        <dbReference type="EMBL" id="SLN69434.1"/>
    </source>
</evidence>
<dbReference type="Gene3D" id="2.60.120.10">
    <property type="entry name" value="Jelly Rolls"/>
    <property type="match status" value="1"/>
</dbReference>
<name>A0A1Y5TVJ5_9PROT</name>
<dbReference type="RefSeq" id="WP_085884562.1">
    <property type="nucleotide sequence ID" value="NZ_FWFR01000003.1"/>
</dbReference>
<accession>A0A1Y5TVJ5</accession>
<dbReference type="EMBL" id="FWFR01000003">
    <property type="protein sequence ID" value="SLN69434.1"/>
    <property type="molecule type" value="Genomic_DNA"/>
</dbReference>
<gene>
    <name evidence="2" type="ORF">OCH7691_03194</name>
</gene>
<evidence type="ECO:0000313" key="3">
    <source>
        <dbReference type="Proteomes" id="UP000193200"/>
    </source>
</evidence>
<protein>
    <submittedName>
        <fullName evidence="2">Cupin domain protein</fullName>
    </submittedName>
</protein>
<reference evidence="2 3" key="1">
    <citation type="submission" date="2017-03" db="EMBL/GenBank/DDBJ databases">
        <authorList>
            <person name="Afonso C.L."/>
            <person name="Miller P.J."/>
            <person name="Scott M.A."/>
            <person name="Spackman E."/>
            <person name="Goraichik I."/>
            <person name="Dimitrov K.M."/>
            <person name="Suarez D.L."/>
            <person name="Swayne D.E."/>
        </authorList>
    </citation>
    <scope>NUCLEOTIDE SEQUENCE [LARGE SCALE GENOMIC DNA]</scope>
    <source>
        <strain evidence="2 3">CECT 7691</strain>
    </source>
</reference>
<organism evidence="2 3">
    <name type="scientific">Oceanibacterium hippocampi</name>
    <dbReference type="NCBI Taxonomy" id="745714"/>
    <lineage>
        <taxon>Bacteria</taxon>
        <taxon>Pseudomonadati</taxon>
        <taxon>Pseudomonadota</taxon>
        <taxon>Alphaproteobacteria</taxon>
        <taxon>Sneathiellales</taxon>
        <taxon>Sneathiellaceae</taxon>
        <taxon>Oceanibacterium</taxon>
    </lineage>
</organism>
<feature type="domain" description="Cupin type-2" evidence="1">
    <location>
        <begin position="58"/>
        <end position="112"/>
    </location>
</feature>
<evidence type="ECO:0000259" key="1">
    <source>
        <dbReference type="Pfam" id="PF07883"/>
    </source>
</evidence>
<dbReference type="Pfam" id="PF07883">
    <property type="entry name" value="Cupin_2"/>
    <property type="match status" value="1"/>
</dbReference>
<dbReference type="OrthoDB" id="512358at2"/>
<dbReference type="InterPro" id="IPR011051">
    <property type="entry name" value="RmlC_Cupin_sf"/>
</dbReference>
<dbReference type="InterPro" id="IPR014710">
    <property type="entry name" value="RmlC-like_jellyroll"/>
</dbReference>